<name>A0ACC6TNK4_9CREN</name>
<proteinExistence type="predicted"/>
<reference evidence="1" key="1">
    <citation type="submission" date="2024-07" db="EMBL/GenBank/DDBJ databases">
        <title>Metagenome and Metagenome-Assembled Genomes of Archaea from a hot spring from the geothermal field of Los Azufres, Mexico.</title>
        <authorList>
            <person name="Marin-Paredes R."/>
            <person name="Martinez-Romero E."/>
            <person name="Servin-Garciduenas L.E."/>
        </authorList>
    </citation>
    <scope>NUCLEOTIDE SEQUENCE</scope>
    <source>
        <strain evidence="1">AZ1-454</strain>
    </source>
</reference>
<comment type="caution">
    <text evidence="1">The sequence shown here is derived from an EMBL/GenBank/DDBJ whole genome shotgun (WGS) entry which is preliminary data.</text>
</comment>
<evidence type="ECO:0000313" key="1">
    <source>
        <dbReference type="EMBL" id="MEW9491442.1"/>
    </source>
</evidence>
<dbReference type="EMBL" id="JZWS03000004">
    <property type="protein sequence ID" value="MEW9491442.1"/>
    <property type="molecule type" value="Genomic_DNA"/>
</dbReference>
<dbReference type="Proteomes" id="UP000053480">
    <property type="component" value="Unassembled WGS sequence"/>
</dbReference>
<gene>
    <name evidence="1" type="ORF">TQ35_0004475</name>
</gene>
<evidence type="ECO:0000313" key="2">
    <source>
        <dbReference type="Proteomes" id="UP000053480"/>
    </source>
</evidence>
<sequence length="178" mass="19839">MQLGIAAHSGEYSEDMREKVYSFLTTLSEECQELPILFLGGYWGLMKEIVDQATALGFTVVMILPVEHEEVYPPKEVILVKTGMEFRARSVPLVRSSDAIVALGGGVGTEIEVLMAYGMGKPVYVLVDTGYSTDLLQKAYPEYFDHRAVVKVKYFRDPKAMARDLCGLKEKGRTLDFG</sequence>
<accession>A0ACC6TNK4</accession>
<organism evidence="1 2">
    <name type="scientific">Candidatus Aramenus sulfurataquae</name>
    <dbReference type="NCBI Taxonomy" id="1326980"/>
    <lineage>
        <taxon>Archaea</taxon>
        <taxon>Thermoproteota</taxon>
        <taxon>Thermoprotei</taxon>
        <taxon>Sulfolobales</taxon>
        <taxon>Sulfolobaceae</taxon>
        <taxon>Candidatus Aramenus</taxon>
    </lineage>
</organism>
<protein>
    <submittedName>
        <fullName evidence="1">LOG family protein</fullName>
    </submittedName>
</protein>